<keyword evidence="2" id="KW-1185">Reference proteome</keyword>
<name>A0A151R0Q0_CAJCA</name>
<dbReference type="PANTHER" id="PTHR31676">
    <property type="entry name" value="T31J12.3 PROTEIN-RELATED"/>
    <property type="match status" value="1"/>
</dbReference>
<dbReference type="PANTHER" id="PTHR31676:SF20">
    <property type="entry name" value="T19F6.7 PROTEIN"/>
    <property type="match status" value="1"/>
</dbReference>
<dbReference type="SUPFAM" id="SSF141562">
    <property type="entry name" value="At5g01610-like"/>
    <property type="match status" value="1"/>
</dbReference>
<sequence>MASPTSVKERAGAEIVYGPEECRKRSTELLQELGFPSGVLPLKDLIECGRVHETGFVWMKQKEPSVHFLEGSKSLVRYGVEVTAYVEKSKMKRMSGVKSKQVLVWVPISEMSLHAHGNGNQILFKTPFGVGKSFPVQAFFTAEEEKGKNMLLKDHEEIKDM</sequence>
<dbReference type="EMBL" id="KQ484273">
    <property type="protein sequence ID" value="KYP36072.1"/>
    <property type="molecule type" value="Genomic_DNA"/>
</dbReference>
<dbReference type="AlphaFoldDB" id="A0A151R0Q0"/>
<proteinExistence type="predicted"/>
<organism evidence="1 2">
    <name type="scientific">Cajanus cajan</name>
    <name type="common">Pigeon pea</name>
    <name type="synonym">Cajanus indicus</name>
    <dbReference type="NCBI Taxonomy" id="3821"/>
    <lineage>
        <taxon>Eukaryota</taxon>
        <taxon>Viridiplantae</taxon>
        <taxon>Streptophyta</taxon>
        <taxon>Embryophyta</taxon>
        <taxon>Tracheophyta</taxon>
        <taxon>Spermatophyta</taxon>
        <taxon>Magnoliopsida</taxon>
        <taxon>eudicotyledons</taxon>
        <taxon>Gunneridae</taxon>
        <taxon>Pentapetalae</taxon>
        <taxon>rosids</taxon>
        <taxon>fabids</taxon>
        <taxon>Fabales</taxon>
        <taxon>Fabaceae</taxon>
        <taxon>Papilionoideae</taxon>
        <taxon>50 kb inversion clade</taxon>
        <taxon>NPAAA clade</taxon>
        <taxon>indigoferoid/millettioid clade</taxon>
        <taxon>Phaseoleae</taxon>
        <taxon>Cajanus</taxon>
    </lineage>
</organism>
<evidence type="ECO:0000313" key="1">
    <source>
        <dbReference type="EMBL" id="KYP36072.1"/>
    </source>
</evidence>
<dbReference type="Pfam" id="PF04398">
    <property type="entry name" value="DUF538"/>
    <property type="match status" value="1"/>
</dbReference>
<reference evidence="1" key="1">
    <citation type="journal article" date="2012" name="Nat. Biotechnol.">
        <title>Draft genome sequence of pigeonpea (Cajanus cajan), an orphan legume crop of resource-poor farmers.</title>
        <authorList>
            <person name="Varshney R.K."/>
            <person name="Chen W."/>
            <person name="Li Y."/>
            <person name="Bharti A.K."/>
            <person name="Saxena R.K."/>
            <person name="Schlueter J.A."/>
            <person name="Donoghue M.T."/>
            <person name="Azam S."/>
            <person name="Fan G."/>
            <person name="Whaley A.M."/>
            <person name="Farmer A.D."/>
            <person name="Sheridan J."/>
            <person name="Iwata A."/>
            <person name="Tuteja R."/>
            <person name="Penmetsa R.V."/>
            <person name="Wu W."/>
            <person name="Upadhyaya H.D."/>
            <person name="Yang S.P."/>
            <person name="Shah T."/>
            <person name="Saxena K.B."/>
            <person name="Michael T."/>
            <person name="McCombie W.R."/>
            <person name="Yang B."/>
            <person name="Zhang G."/>
            <person name="Yang H."/>
            <person name="Wang J."/>
            <person name="Spillane C."/>
            <person name="Cook D.R."/>
            <person name="May G.D."/>
            <person name="Xu X."/>
            <person name="Jackson S.A."/>
        </authorList>
    </citation>
    <scope>NUCLEOTIDE SEQUENCE [LARGE SCALE GENOMIC DNA]</scope>
</reference>
<dbReference type="Proteomes" id="UP000075243">
    <property type="component" value="Unassembled WGS sequence"/>
</dbReference>
<gene>
    <name evidence="1" type="ORF">KK1_042846</name>
</gene>
<evidence type="ECO:0008006" key="3">
    <source>
        <dbReference type="Google" id="ProtNLM"/>
    </source>
</evidence>
<accession>A0A151R0Q0</accession>
<dbReference type="OrthoDB" id="1901319at2759"/>
<protein>
    <recommendedName>
        <fullName evidence="3">DUF538 domain-containing protein</fullName>
    </recommendedName>
</protein>
<dbReference type="InterPro" id="IPR036758">
    <property type="entry name" value="At5g01610-like"/>
</dbReference>
<dbReference type="InterPro" id="IPR007493">
    <property type="entry name" value="DUF538"/>
</dbReference>
<dbReference type="Gene3D" id="2.30.240.10">
    <property type="entry name" value="At5g01610-like"/>
    <property type="match status" value="1"/>
</dbReference>
<dbReference type="Gramene" id="C.cajan_37761.t">
    <property type="protein sequence ID" value="C.cajan_37761.t.cds1"/>
    <property type="gene ID" value="C.cajan_37761"/>
</dbReference>
<dbReference type="STRING" id="3821.A0A151R0Q0"/>
<evidence type="ECO:0000313" key="2">
    <source>
        <dbReference type="Proteomes" id="UP000075243"/>
    </source>
</evidence>